<dbReference type="PANTHER" id="PTHR37321:SF1">
    <property type="entry name" value="EXPORTED PROTEIN"/>
    <property type="match status" value="1"/>
</dbReference>
<dbReference type="InterPro" id="IPR025832">
    <property type="entry name" value="GxGYxYP_C"/>
</dbReference>
<dbReference type="Pfam" id="PF14323">
    <property type="entry name" value="GxGYxYP_C"/>
    <property type="match status" value="1"/>
</dbReference>
<dbReference type="AlphaFoldDB" id="A0A1U9NN12"/>
<evidence type="ECO:0000259" key="4">
    <source>
        <dbReference type="Pfam" id="PF20958"/>
    </source>
</evidence>
<accession>A0A1U9NN12</accession>
<keyword evidence="1" id="KW-0732">Signal</keyword>
<evidence type="ECO:0000313" key="6">
    <source>
        <dbReference type="Proteomes" id="UP000189674"/>
    </source>
</evidence>
<dbReference type="STRING" id="1936003.STSP2_02305"/>
<protein>
    <submittedName>
        <fullName evidence="5">Uncharacterized protein</fullName>
    </submittedName>
</protein>
<feature type="domain" description="GxGYxYP putative glycoside hydrolase second N-terminal" evidence="3">
    <location>
        <begin position="123"/>
        <end position="184"/>
    </location>
</feature>
<dbReference type="InterPro" id="IPR038410">
    <property type="entry name" value="GxGYxYP_C_sf"/>
</dbReference>
<name>A0A1U9NN12_9BACT</name>
<dbReference type="Pfam" id="PF20958">
    <property type="entry name" value="GxGYxYP_N_3rd"/>
    <property type="match status" value="1"/>
</dbReference>
<feature type="domain" description="GxGYxYP putative glycoside hydrolase C-terminal" evidence="2">
    <location>
        <begin position="301"/>
        <end position="539"/>
    </location>
</feature>
<dbReference type="Gene3D" id="3.20.20.490">
    <property type="entry name" value="GxGYxYP glycoside hydrolase, C-terminal domain"/>
    <property type="match status" value="1"/>
</dbReference>
<reference evidence="6" key="1">
    <citation type="submission" date="2017-02" db="EMBL/GenBank/DDBJ databases">
        <title>Comparative genomics and description of representatives of a novel lineage of planctomycetes thriving in anoxic sediments.</title>
        <authorList>
            <person name="Spring S."/>
            <person name="Bunk B."/>
            <person name="Sproer C."/>
        </authorList>
    </citation>
    <scope>NUCLEOTIDE SEQUENCE [LARGE SCALE GENOMIC DNA]</scope>
    <source>
        <strain evidence="6">ST-NAGAB-D1</strain>
    </source>
</reference>
<dbReference type="KEGG" id="alus:STSP2_02305"/>
<organism evidence="5 6">
    <name type="scientific">Anaerohalosphaera lusitana</name>
    <dbReference type="NCBI Taxonomy" id="1936003"/>
    <lineage>
        <taxon>Bacteria</taxon>
        <taxon>Pseudomonadati</taxon>
        <taxon>Planctomycetota</taxon>
        <taxon>Phycisphaerae</taxon>
        <taxon>Sedimentisphaerales</taxon>
        <taxon>Anaerohalosphaeraceae</taxon>
        <taxon>Anaerohalosphaera</taxon>
    </lineage>
</organism>
<feature type="chain" id="PRO_5012595033" evidence="1">
    <location>
        <begin position="18"/>
        <end position="552"/>
    </location>
</feature>
<evidence type="ECO:0000256" key="1">
    <source>
        <dbReference type="SAM" id="SignalP"/>
    </source>
</evidence>
<dbReference type="PANTHER" id="PTHR37321">
    <property type="entry name" value="EXPORTED PROTEIN-RELATED"/>
    <property type="match status" value="1"/>
</dbReference>
<feature type="signal peptide" evidence="1">
    <location>
        <begin position="1"/>
        <end position="17"/>
    </location>
</feature>
<dbReference type="Proteomes" id="UP000189674">
    <property type="component" value="Chromosome"/>
</dbReference>
<sequence precursor="true">MKWLALLLTLIACTCFAAGNGVRAAEQDGYAPLYGEIKPLSAGDTIYVWTKQRGRSADNRFIAVQTLQGITARTDRPWLWIDVGDNTFTDYLTKRYDIRFDRRYAKDFDSLLSKLKPFTSGRYVLYDMQDRPSISAATTMAGLLDAVAIDVELEDIAQAKGYQQAIDVRGKDCRWVYDNYRDQLNDHAIIVHTNSYREHPSVGYLRDWGPALKALDWWYDDEKLSSEVYSSITPCSPVYGWQDPTTSDEGLTVKLHSQEGLYQVPSDWMVNLSVHAAMGPAMKDRTFKQKVERNPPEKENDVHYVTFIMSDMDNILTEIGTNSFYSNRSFYANQHRGEFPMTWGMAPSLVELSPAAVDMWYNAATANDAFVAYCGLGYFYPSESPAMSKHVDQLSGFMKRADLRTLLLIDRLMPDQDLAQDYSKHAKWFTNMDQVRGLFYLEYVRYAPHDGKIFWFDGKPMVTARFDFRDEAFYSAVRRTPQSLADSINDLPKDPSRPDGYTFVTVHAWSKGMDDIYETIELLDDDVKVVQGEDFIELIHSNLKPESARKAK</sequence>
<dbReference type="Pfam" id="PF20957">
    <property type="entry name" value="GxGYxYP_N_2nd"/>
    <property type="match status" value="1"/>
</dbReference>
<dbReference type="EMBL" id="CP019791">
    <property type="protein sequence ID" value="AQT69118.1"/>
    <property type="molecule type" value="Genomic_DNA"/>
</dbReference>
<keyword evidence="6" id="KW-1185">Reference proteome</keyword>
<feature type="domain" description="GxGYxYP putative glycoside hydrolase third N-terminal" evidence="4">
    <location>
        <begin position="202"/>
        <end position="276"/>
    </location>
</feature>
<evidence type="ECO:0000313" key="5">
    <source>
        <dbReference type="EMBL" id="AQT69118.1"/>
    </source>
</evidence>
<evidence type="ECO:0000259" key="2">
    <source>
        <dbReference type="Pfam" id="PF14323"/>
    </source>
</evidence>
<proteinExistence type="predicted"/>
<dbReference type="InterPro" id="IPR048309">
    <property type="entry name" value="GxGYxYP_N_3rd"/>
</dbReference>
<dbReference type="InterPro" id="IPR048310">
    <property type="entry name" value="GxGYxYP_N_2nd"/>
</dbReference>
<evidence type="ECO:0000259" key="3">
    <source>
        <dbReference type="Pfam" id="PF20957"/>
    </source>
</evidence>
<gene>
    <name evidence="5" type="ORF">STSP2_02305</name>
</gene>